<reference evidence="1 2" key="1">
    <citation type="journal article" date="2024" name="Int. J. Syst. Evol. Microbiol.">
        <title>Paenibacillus hexagrammi sp. nov., a novel bacterium isolated from the gut content of Hexagrammos agrammus.</title>
        <authorList>
            <person name="Jung H.K."/>
            <person name="Kim D.G."/>
            <person name="Zin H."/>
            <person name="Park J."/>
            <person name="Jung H."/>
            <person name="Kim Y.O."/>
            <person name="Kong H.J."/>
            <person name="Kim J.W."/>
            <person name="Kim Y.S."/>
        </authorList>
    </citation>
    <scope>NUCLEOTIDE SEQUENCE [LARGE SCALE GENOMIC DNA]</scope>
    <source>
        <strain evidence="1 2">YPD9-1</strain>
    </source>
</reference>
<keyword evidence="2" id="KW-1185">Reference proteome</keyword>
<evidence type="ECO:0000313" key="2">
    <source>
        <dbReference type="Proteomes" id="UP001649230"/>
    </source>
</evidence>
<organism evidence="1 2">
    <name type="scientific">Paenibacillus hexagrammi</name>
    <dbReference type="NCBI Taxonomy" id="2908839"/>
    <lineage>
        <taxon>Bacteria</taxon>
        <taxon>Bacillati</taxon>
        <taxon>Bacillota</taxon>
        <taxon>Bacilli</taxon>
        <taxon>Bacillales</taxon>
        <taxon>Paenibacillaceae</taxon>
        <taxon>Paenibacillus</taxon>
    </lineage>
</organism>
<name>A0ABY3SFX1_9BACL</name>
<dbReference type="Pfam" id="PF20126">
    <property type="entry name" value="TumE"/>
    <property type="match status" value="1"/>
</dbReference>
<sequence length="141" mass="15976">MIGNSASNLELLEKTFKNTAIQSIRHTDSTGKASSAFAQRATLMFTDGSKLYITEQLRGGKISEFQYDWIHGDGTTILAKYHAEPHDDVDYQTETEPYHAHPPEHAKLTNQTRFPNHAYNDLFAIVEGIYLFHLLPNKPKV</sequence>
<dbReference type="InterPro" id="IPR045397">
    <property type="entry name" value="TumE-like"/>
</dbReference>
<dbReference type="EMBL" id="CP090978">
    <property type="protein sequence ID" value="UJF32928.1"/>
    <property type="molecule type" value="Genomic_DNA"/>
</dbReference>
<protein>
    <submittedName>
        <fullName evidence="1">DUF6516 family protein</fullName>
    </submittedName>
</protein>
<dbReference type="RefSeq" id="WP_235119271.1">
    <property type="nucleotide sequence ID" value="NZ_CP090978.1"/>
</dbReference>
<proteinExistence type="predicted"/>
<evidence type="ECO:0000313" key="1">
    <source>
        <dbReference type="EMBL" id="UJF32928.1"/>
    </source>
</evidence>
<dbReference type="Proteomes" id="UP001649230">
    <property type="component" value="Chromosome"/>
</dbReference>
<gene>
    <name evidence="1" type="ORF">L0M14_25680</name>
</gene>
<accession>A0ABY3SFX1</accession>